<feature type="compositionally biased region" description="Polar residues" evidence="2">
    <location>
        <begin position="34"/>
        <end position="44"/>
    </location>
</feature>
<accession>A0A9Q1KX43</accession>
<feature type="region of interest" description="Disordered" evidence="2">
    <location>
        <begin position="1"/>
        <end position="48"/>
    </location>
</feature>
<dbReference type="OrthoDB" id="6415790at2759"/>
<dbReference type="PANTHER" id="PTHR46992:SF1">
    <property type="entry name" value="GYF DOMAIN-CONTAINING PROTEIN"/>
    <property type="match status" value="1"/>
</dbReference>
<evidence type="ECO:0000313" key="4">
    <source>
        <dbReference type="Proteomes" id="UP001153076"/>
    </source>
</evidence>
<name>A0A9Q1KX43_9CARY</name>
<feature type="region of interest" description="Disordered" evidence="2">
    <location>
        <begin position="516"/>
        <end position="543"/>
    </location>
</feature>
<sequence>MSMGLRQRPELGEGRPIRSVWPGDEAEQVLRNPGVSQRANSSAFTPPAFNPLEMFQQQQRASHEEQLREYERNLQLQERLKRGLYDSGALPFERPMSLPGGGPGINLDMMNAMARLQGLDIQDPNSQIRPARPLGSFKSSTLSHQSHHPFVPNEFGISHFDTEGHWPDIDSHMPNDWVESHIQRLQLNAEQQKREHQLDEENSKRMLMELLHQNSIRQSAQLLKEGVMERMTPSGFFPGSSTSEHLFSLHDCDAALNNRAAVASFPNIAGEQTQLQLSEEHAGGLDSSRRLPDRSNSGIAMEGESIYPGLGQSSTLLYATTSMSGNSGTDTEFSEMEGKRLVSKLEDITRGSVEISEIMSKQSVMLLPDGREIPAGSINRQSSHGIAGGQTAFLNDKIGRSNSFAEEIARERTPTVLSRGSENALLKRPPVSRPLSSQEGSSDLAVDPAKKATNTVFSIPDGGRREVRSNAVQAADTSSTRKGFRRTNSCDGDVSETSFVDLLKSNTKKLPQPEAHAAAGAEFADGNQIGGKSGKKKGKKGRQIDPALLGFKVTSNRIMMGEIQRIED</sequence>
<feature type="region of interest" description="Disordered" evidence="2">
    <location>
        <begin position="467"/>
        <end position="486"/>
    </location>
</feature>
<dbReference type="AlphaFoldDB" id="A0A9Q1KX43"/>
<dbReference type="Proteomes" id="UP001153076">
    <property type="component" value="Unassembled WGS sequence"/>
</dbReference>
<feature type="region of interest" description="Disordered" evidence="2">
    <location>
        <begin position="411"/>
        <end position="449"/>
    </location>
</feature>
<dbReference type="PANTHER" id="PTHR46992">
    <property type="entry name" value="GYF DOMAIN-CONTAINING PROTEIN"/>
    <property type="match status" value="1"/>
</dbReference>
<evidence type="ECO:0000256" key="1">
    <source>
        <dbReference type="SAM" id="Coils"/>
    </source>
</evidence>
<protein>
    <submittedName>
        <fullName evidence="3">Uncharacterized protein</fullName>
    </submittedName>
</protein>
<evidence type="ECO:0000313" key="3">
    <source>
        <dbReference type="EMBL" id="KAJ8451490.1"/>
    </source>
</evidence>
<keyword evidence="1" id="KW-0175">Coiled coil</keyword>
<organism evidence="3 4">
    <name type="scientific">Carnegiea gigantea</name>
    <dbReference type="NCBI Taxonomy" id="171969"/>
    <lineage>
        <taxon>Eukaryota</taxon>
        <taxon>Viridiplantae</taxon>
        <taxon>Streptophyta</taxon>
        <taxon>Embryophyta</taxon>
        <taxon>Tracheophyta</taxon>
        <taxon>Spermatophyta</taxon>
        <taxon>Magnoliopsida</taxon>
        <taxon>eudicotyledons</taxon>
        <taxon>Gunneridae</taxon>
        <taxon>Pentapetalae</taxon>
        <taxon>Caryophyllales</taxon>
        <taxon>Cactineae</taxon>
        <taxon>Cactaceae</taxon>
        <taxon>Cactoideae</taxon>
        <taxon>Echinocereeae</taxon>
        <taxon>Carnegiea</taxon>
    </lineage>
</organism>
<feature type="compositionally biased region" description="Polar residues" evidence="2">
    <location>
        <begin position="470"/>
        <end position="486"/>
    </location>
</feature>
<feature type="coiled-coil region" evidence="1">
    <location>
        <begin position="175"/>
        <end position="202"/>
    </location>
</feature>
<feature type="compositionally biased region" description="Basic and acidic residues" evidence="2">
    <location>
        <begin position="7"/>
        <end position="16"/>
    </location>
</feature>
<comment type="caution">
    <text evidence="3">The sequence shown here is derived from an EMBL/GenBank/DDBJ whole genome shotgun (WGS) entry which is preliminary data.</text>
</comment>
<feature type="coiled-coil region" evidence="1">
    <location>
        <begin position="53"/>
        <end position="80"/>
    </location>
</feature>
<gene>
    <name evidence="3" type="ORF">Cgig2_018124</name>
</gene>
<keyword evidence="4" id="KW-1185">Reference proteome</keyword>
<proteinExistence type="predicted"/>
<dbReference type="EMBL" id="JAKOGI010000008">
    <property type="protein sequence ID" value="KAJ8451490.1"/>
    <property type="molecule type" value="Genomic_DNA"/>
</dbReference>
<evidence type="ECO:0000256" key="2">
    <source>
        <dbReference type="SAM" id="MobiDB-lite"/>
    </source>
</evidence>
<reference evidence="3" key="1">
    <citation type="submission" date="2022-04" db="EMBL/GenBank/DDBJ databases">
        <title>Carnegiea gigantea Genome sequencing and assembly v2.</title>
        <authorList>
            <person name="Copetti D."/>
            <person name="Sanderson M.J."/>
            <person name="Burquez A."/>
            <person name="Wojciechowski M.F."/>
        </authorList>
    </citation>
    <scope>NUCLEOTIDE SEQUENCE</scope>
    <source>
        <strain evidence="3">SGP5-SGP5p</strain>
        <tissue evidence="3">Aerial part</tissue>
    </source>
</reference>